<dbReference type="Proteomes" id="UP000663861">
    <property type="component" value="Unassembled WGS sequence"/>
</dbReference>
<protein>
    <submittedName>
        <fullName evidence="1">Uncharacterized protein</fullName>
    </submittedName>
</protein>
<comment type="caution">
    <text evidence="1">The sequence shown here is derived from an EMBL/GenBank/DDBJ whole genome shotgun (WGS) entry which is preliminary data.</text>
</comment>
<sequence length="43" mass="5016">MRGRTLPKNMILSILLMPLRPTCQRKNTWVKLILGQLPKLSKK</sequence>
<dbReference type="AlphaFoldDB" id="A0A8H3CX85"/>
<evidence type="ECO:0000313" key="1">
    <source>
        <dbReference type="EMBL" id="CAE6504366.1"/>
    </source>
</evidence>
<name>A0A8H3CX85_9AGAM</name>
<gene>
    <name evidence="1" type="ORF">RDB_LOCUS127350</name>
</gene>
<dbReference type="EMBL" id="CAJMWY010003626">
    <property type="protein sequence ID" value="CAE6504366.1"/>
    <property type="molecule type" value="Genomic_DNA"/>
</dbReference>
<reference evidence="1" key="1">
    <citation type="submission" date="2021-01" db="EMBL/GenBank/DDBJ databases">
        <authorList>
            <person name="Kaushik A."/>
        </authorList>
    </citation>
    <scope>NUCLEOTIDE SEQUENCE</scope>
    <source>
        <strain evidence="1">AG4-RS23</strain>
    </source>
</reference>
<accession>A0A8H3CX85</accession>
<evidence type="ECO:0000313" key="2">
    <source>
        <dbReference type="Proteomes" id="UP000663861"/>
    </source>
</evidence>
<organism evidence="1 2">
    <name type="scientific">Rhizoctonia solani</name>
    <dbReference type="NCBI Taxonomy" id="456999"/>
    <lineage>
        <taxon>Eukaryota</taxon>
        <taxon>Fungi</taxon>
        <taxon>Dikarya</taxon>
        <taxon>Basidiomycota</taxon>
        <taxon>Agaricomycotina</taxon>
        <taxon>Agaricomycetes</taxon>
        <taxon>Cantharellales</taxon>
        <taxon>Ceratobasidiaceae</taxon>
        <taxon>Rhizoctonia</taxon>
    </lineage>
</organism>
<proteinExistence type="predicted"/>